<sequence>MLSNVVSPPMNCWPNDFSSGLGAFEGSAGGPAPSALRPFISRATDW</sequence>
<dbReference type="EMBL" id="CP110636">
    <property type="protein sequence ID" value="UZJ31483.1"/>
    <property type="molecule type" value="Genomic_DNA"/>
</dbReference>
<gene>
    <name evidence="1" type="ORF">OJ254_15685</name>
</gene>
<organism evidence="1 2">
    <name type="scientific">Streptomyces endophytica</name>
    <dbReference type="NCBI Taxonomy" id="2991496"/>
    <lineage>
        <taxon>Bacteria</taxon>
        <taxon>Bacillati</taxon>
        <taxon>Actinomycetota</taxon>
        <taxon>Actinomycetes</taxon>
        <taxon>Kitasatosporales</taxon>
        <taxon>Streptomycetaceae</taxon>
        <taxon>Streptomyces</taxon>
    </lineage>
</organism>
<name>A0ABY6PCB0_9ACTN</name>
<reference evidence="1" key="1">
    <citation type="submission" date="2022-11" db="EMBL/GenBank/DDBJ databases">
        <title>Identification and genomic analyses of a novel endophytic actinobacterium Streptomyces endophytica sp. nov. with potential for biocontrol of Yam anthracnose.</title>
        <authorList>
            <person name="Huang X."/>
        </authorList>
    </citation>
    <scope>NUCLEOTIDE SEQUENCE</scope>
    <source>
        <strain evidence="1">HNM0140</strain>
    </source>
</reference>
<dbReference type="Proteomes" id="UP001164959">
    <property type="component" value="Chromosome"/>
</dbReference>
<dbReference type="RefSeq" id="WP_265362823.1">
    <property type="nucleotide sequence ID" value="NZ_CP110636.1"/>
</dbReference>
<accession>A0ABY6PCB0</accession>
<keyword evidence="2" id="KW-1185">Reference proteome</keyword>
<proteinExistence type="predicted"/>
<protein>
    <submittedName>
        <fullName evidence="1">Uncharacterized protein</fullName>
    </submittedName>
</protein>
<evidence type="ECO:0000313" key="1">
    <source>
        <dbReference type="EMBL" id="UZJ31483.1"/>
    </source>
</evidence>
<evidence type="ECO:0000313" key="2">
    <source>
        <dbReference type="Proteomes" id="UP001164959"/>
    </source>
</evidence>